<proteinExistence type="predicted"/>
<feature type="transmembrane region" description="Helical" evidence="1">
    <location>
        <begin position="74"/>
        <end position="96"/>
    </location>
</feature>
<organism evidence="2 3">
    <name type="scientific">Ammoniphilus oxalaticus</name>
    <dbReference type="NCBI Taxonomy" id="66863"/>
    <lineage>
        <taxon>Bacteria</taxon>
        <taxon>Bacillati</taxon>
        <taxon>Bacillota</taxon>
        <taxon>Bacilli</taxon>
        <taxon>Bacillales</taxon>
        <taxon>Paenibacillaceae</taxon>
        <taxon>Aneurinibacillus group</taxon>
        <taxon>Ammoniphilus</taxon>
    </lineage>
</organism>
<protein>
    <submittedName>
        <fullName evidence="2">Uncharacterized protein</fullName>
    </submittedName>
</protein>
<evidence type="ECO:0000313" key="2">
    <source>
        <dbReference type="EMBL" id="RKD26067.1"/>
    </source>
</evidence>
<comment type="caution">
    <text evidence="2">The sequence shown here is derived from an EMBL/GenBank/DDBJ whole genome shotgun (WGS) entry which is preliminary data.</text>
</comment>
<dbReference type="OrthoDB" id="2885922at2"/>
<sequence length="100" mass="11180">MKPFLVIGNVVLCGFFTFFVSLFLAGGGIGENVTGKTYVTPQFFLILPVWTVGALFVWGYCYKQKLQNTSYPEIIFINILLWATLPVGFIFSGMLLGMRP</sequence>
<keyword evidence="1" id="KW-1133">Transmembrane helix</keyword>
<dbReference type="AlphaFoldDB" id="A0A419SP66"/>
<feature type="transmembrane region" description="Helical" evidence="1">
    <location>
        <begin position="42"/>
        <end position="62"/>
    </location>
</feature>
<dbReference type="Proteomes" id="UP000284219">
    <property type="component" value="Unassembled WGS sequence"/>
</dbReference>
<evidence type="ECO:0000313" key="3">
    <source>
        <dbReference type="Proteomes" id="UP000284219"/>
    </source>
</evidence>
<gene>
    <name evidence="2" type="ORF">BEP19_03475</name>
</gene>
<keyword evidence="3" id="KW-1185">Reference proteome</keyword>
<feature type="transmembrane region" description="Helical" evidence="1">
    <location>
        <begin position="7"/>
        <end position="30"/>
    </location>
</feature>
<keyword evidence="1" id="KW-0472">Membrane</keyword>
<accession>A0A419SP66</accession>
<dbReference type="EMBL" id="MCHY01000006">
    <property type="protein sequence ID" value="RKD26067.1"/>
    <property type="molecule type" value="Genomic_DNA"/>
</dbReference>
<evidence type="ECO:0000256" key="1">
    <source>
        <dbReference type="SAM" id="Phobius"/>
    </source>
</evidence>
<reference evidence="2 3" key="1">
    <citation type="submission" date="2016-08" db="EMBL/GenBank/DDBJ databases">
        <title>Novel Firmicute Genomes.</title>
        <authorList>
            <person name="Poppleton D.I."/>
            <person name="Gribaldo S."/>
        </authorList>
    </citation>
    <scope>NUCLEOTIDE SEQUENCE [LARGE SCALE GENOMIC DNA]</scope>
    <source>
        <strain evidence="2 3">RAOx-1</strain>
    </source>
</reference>
<keyword evidence="1" id="KW-0812">Transmembrane</keyword>
<name>A0A419SP66_9BACL</name>